<gene>
    <name evidence="8" type="ORF">METZ01_LOCUS307155</name>
</gene>
<dbReference type="GO" id="GO:0004298">
    <property type="term" value="F:threonine-type endopeptidase activity"/>
    <property type="evidence" value="ECO:0007669"/>
    <property type="project" value="UniProtKB-KW"/>
</dbReference>
<comment type="catalytic activity">
    <reaction evidence="1">
        <text>Cleavage of peptide bonds with very broad specificity.</text>
        <dbReference type="EC" id="3.4.25.1"/>
    </reaction>
</comment>
<keyword evidence="5" id="KW-0888">Threonine protease</keyword>
<dbReference type="PANTHER" id="PTHR32194">
    <property type="entry name" value="METALLOPROTEASE TLDD"/>
    <property type="match status" value="1"/>
</dbReference>
<proteinExistence type="predicted"/>
<dbReference type="EMBL" id="UINC01096974">
    <property type="protein sequence ID" value="SVC54301.1"/>
    <property type="molecule type" value="Genomic_DNA"/>
</dbReference>
<dbReference type="PANTHER" id="PTHR32194:SF0">
    <property type="entry name" value="ATP-DEPENDENT PROTEASE SUBUNIT HSLV"/>
    <property type="match status" value="1"/>
</dbReference>
<dbReference type="GO" id="GO:0051603">
    <property type="term" value="P:proteolysis involved in protein catabolic process"/>
    <property type="evidence" value="ECO:0007669"/>
    <property type="project" value="InterPro"/>
</dbReference>
<dbReference type="InterPro" id="IPR023333">
    <property type="entry name" value="Proteasome_suB-type"/>
</dbReference>
<name>A0A382N424_9ZZZZ</name>
<protein>
    <recommendedName>
        <fullName evidence="2">proteasome endopeptidase complex</fullName>
        <ecNumber evidence="2">3.4.25.1</ecNumber>
    </recommendedName>
</protein>
<evidence type="ECO:0000256" key="1">
    <source>
        <dbReference type="ARBA" id="ARBA00001198"/>
    </source>
</evidence>
<dbReference type="InterPro" id="IPR029055">
    <property type="entry name" value="Ntn_hydrolases_N"/>
</dbReference>
<evidence type="ECO:0000256" key="5">
    <source>
        <dbReference type="ARBA" id="ARBA00022698"/>
    </source>
</evidence>
<dbReference type="PRINTS" id="PR00141">
    <property type="entry name" value="PROTEASOME"/>
</dbReference>
<accession>A0A382N424</accession>
<keyword evidence="4" id="KW-0645">Protease</keyword>
<sequence>MTENFEQIHRSGDFFELLKRSGHYPQQALSGIPKNKALEIPQGTTVLAFHYKDGIIVAGDRRATAGNAIMYDRCDKVIPIDDYSLMAIAGVPATAFEMARVLSHNFEYYRRSQLRAMSTEGKVRALSKLLKDNVAMALQGVGGVSPLFAIYDTQQNKAFLYFYDMLGAEFQILTHVATGSGSPMIKGVLEHENLWGTTPLGERSEQEAASLSIRLLQTAAQFDSATGQARPEDKIYPIIAKITKDGYQFISDDEMVDIYKSSMSRS</sequence>
<dbReference type="EC" id="3.4.25.1" evidence="2"/>
<dbReference type="GO" id="GO:0005737">
    <property type="term" value="C:cytoplasm"/>
    <property type="evidence" value="ECO:0007669"/>
    <property type="project" value="TreeGrafter"/>
</dbReference>
<evidence type="ECO:0000256" key="4">
    <source>
        <dbReference type="ARBA" id="ARBA00022670"/>
    </source>
</evidence>
<evidence type="ECO:0000313" key="8">
    <source>
        <dbReference type="EMBL" id="SVC54301.1"/>
    </source>
</evidence>
<dbReference type="Pfam" id="PF00227">
    <property type="entry name" value="Proteasome"/>
    <property type="match status" value="1"/>
</dbReference>
<dbReference type="Gene3D" id="3.60.20.10">
    <property type="entry name" value="Glutamine Phosphoribosylpyrophosphate, subunit 1, domain 1"/>
    <property type="match status" value="1"/>
</dbReference>
<keyword evidence="3" id="KW-0963">Cytoplasm</keyword>
<dbReference type="GO" id="GO:0019774">
    <property type="term" value="C:proteasome core complex, beta-subunit complex"/>
    <property type="evidence" value="ECO:0007669"/>
    <property type="project" value="UniProtKB-ARBA"/>
</dbReference>
<evidence type="ECO:0000256" key="6">
    <source>
        <dbReference type="ARBA" id="ARBA00022801"/>
    </source>
</evidence>
<keyword evidence="6" id="KW-0378">Hydrolase</keyword>
<keyword evidence="7" id="KW-0647">Proteasome</keyword>
<reference evidence="8" key="1">
    <citation type="submission" date="2018-05" db="EMBL/GenBank/DDBJ databases">
        <authorList>
            <person name="Lanie J.A."/>
            <person name="Ng W.-L."/>
            <person name="Kazmierczak K.M."/>
            <person name="Andrzejewski T.M."/>
            <person name="Davidsen T.M."/>
            <person name="Wayne K.J."/>
            <person name="Tettelin H."/>
            <person name="Glass J.I."/>
            <person name="Rusch D."/>
            <person name="Podicherti R."/>
            <person name="Tsui H.-C.T."/>
            <person name="Winkler M.E."/>
        </authorList>
    </citation>
    <scope>NUCLEOTIDE SEQUENCE</scope>
</reference>
<dbReference type="SUPFAM" id="SSF56235">
    <property type="entry name" value="N-terminal nucleophile aminohydrolases (Ntn hydrolases)"/>
    <property type="match status" value="1"/>
</dbReference>
<organism evidence="8">
    <name type="scientific">marine metagenome</name>
    <dbReference type="NCBI Taxonomy" id="408172"/>
    <lineage>
        <taxon>unclassified sequences</taxon>
        <taxon>metagenomes</taxon>
        <taxon>ecological metagenomes</taxon>
    </lineage>
</organism>
<evidence type="ECO:0000256" key="2">
    <source>
        <dbReference type="ARBA" id="ARBA00012039"/>
    </source>
</evidence>
<dbReference type="InterPro" id="IPR000243">
    <property type="entry name" value="Pept_T1A_subB"/>
</dbReference>
<dbReference type="AlphaFoldDB" id="A0A382N424"/>
<evidence type="ECO:0000256" key="7">
    <source>
        <dbReference type="ARBA" id="ARBA00022942"/>
    </source>
</evidence>
<dbReference type="InterPro" id="IPR001353">
    <property type="entry name" value="Proteasome_sua/b"/>
</dbReference>
<evidence type="ECO:0000256" key="3">
    <source>
        <dbReference type="ARBA" id="ARBA00022490"/>
    </source>
</evidence>